<evidence type="ECO:0000256" key="5">
    <source>
        <dbReference type="ARBA" id="ARBA00022741"/>
    </source>
</evidence>
<evidence type="ECO:0000313" key="11">
    <source>
        <dbReference type="EMBL" id="ANO53262.1"/>
    </source>
</evidence>
<proteinExistence type="inferred from homology"/>
<keyword evidence="7 8" id="KW-0133">Cell shape</keyword>
<dbReference type="Gene3D" id="3.40.1190.10">
    <property type="entry name" value="Mur-like, catalytic domain"/>
    <property type="match status" value="1"/>
</dbReference>
<keyword evidence="7 8" id="KW-0132">Cell division</keyword>
<dbReference type="OrthoDB" id="9809796at2"/>
<dbReference type="HAMAP" id="MF_00639">
    <property type="entry name" value="MurD"/>
    <property type="match status" value="1"/>
</dbReference>
<dbReference type="Pfam" id="PF08245">
    <property type="entry name" value="Mur_ligase_M"/>
    <property type="match status" value="1"/>
</dbReference>
<dbReference type="Gene3D" id="3.40.50.720">
    <property type="entry name" value="NAD(P)-binding Rossmann-like Domain"/>
    <property type="match status" value="1"/>
</dbReference>
<comment type="function">
    <text evidence="7 8">Cell wall formation. Catalyzes the addition of glutamate to the nucleotide precursor UDP-N-acetylmuramoyl-L-alanine (UMA).</text>
</comment>
<dbReference type="Gene3D" id="3.90.190.20">
    <property type="entry name" value="Mur ligase, C-terminal domain"/>
    <property type="match status" value="1"/>
</dbReference>
<evidence type="ECO:0000256" key="1">
    <source>
        <dbReference type="ARBA" id="ARBA00004496"/>
    </source>
</evidence>
<dbReference type="KEGG" id="woc:BA177_14170"/>
<comment type="pathway">
    <text evidence="2 7 8">Cell wall biogenesis; peptidoglycan biosynthesis.</text>
</comment>
<dbReference type="GO" id="GO:0005524">
    <property type="term" value="F:ATP binding"/>
    <property type="evidence" value="ECO:0007669"/>
    <property type="project" value="UniProtKB-UniRule"/>
</dbReference>
<dbReference type="PANTHER" id="PTHR43692:SF1">
    <property type="entry name" value="UDP-N-ACETYLMURAMOYLALANINE--D-GLUTAMATE LIGASE"/>
    <property type="match status" value="1"/>
</dbReference>
<reference evidence="11 12" key="1">
    <citation type="submission" date="2016-06" db="EMBL/GenBank/DDBJ databases">
        <title>Complete genome sequence of a deep-branching marine Gamma Proteobacterium Woeseia oceani type strain XK5.</title>
        <authorList>
            <person name="Mu D."/>
            <person name="Du Z."/>
        </authorList>
    </citation>
    <scope>NUCLEOTIDE SEQUENCE [LARGE SCALE GENOMIC DNA]</scope>
    <source>
        <strain evidence="11 12">XK5</strain>
    </source>
</reference>
<dbReference type="SUPFAM" id="SSF51984">
    <property type="entry name" value="MurCD N-terminal domain"/>
    <property type="match status" value="1"/>
</dbReference>
<dbReference type="AlphaFoldDB" id="A0A193LL97"/>
<gene>
    <name evidence="7" type="primary">murD</name>
    <name evidence="11" type="ORF">BA177_14170</name>
</gene>
<dbReference type="EMBL" id="CP016268">
    <property type="protein sequence ID" value="ANO53262.1"/>
    <property type="molecule type" value="Genomic_DNA"/>
</dbReference>
<evidence type="ECO:0000256" key="7">
    <source>
        <dbReference type="HAMAP-Rule" id="MF_00639"/>
    </source>
</evidence>
<dbReference type="SUPFAM" id="SSF53244">
    <property type="entry name" value="MurD-like peptide ligases, peptide-binding domain"/>
    <property type="match status" value="1"/>
</dbReference>
<keyword evidence="5 7" id="KW-0547">Nucleotide-binding</keyword>
<keyword evidence="12" id="KW-1185">Reference proteome</keyword>
<evidence type="ECO:0000256" key="3">
    <source>
        <dbReference type="ARBA" id="ARBA00022490"/>
    </source>
</evidence>
<dbReference type="GO" id="GO:0051301">
    <property type="term" value="P:cell division"/>
    <property type="evidence" value="ECO:0007669"/>
    <property type="project" value="UniProtKB-KW"/>
</dbReference>
<dbReference type="Proteomes" id="UP000092695">
    <property type="component" value="Chromosome"/>
</dbReference>
<protein>
    <recommendedName>
        <fullName evidence="7 8">UDP-N-acetylmuramoylalanine--D-glutamate ligase</fullName>
        <ecNumber evidence="7 8">6.3.2.9</ecNumber>
    </recommendedName>
    <alternativeName>
        <fullName evidence="7">D-glutamic acid-adding enzyme</fullName>
    </alternativeName>
    <alternativeName>
        <fullName evidence="7">UDP-N-acetylmuramoyl-L-alanyl-D-glutamate synthetase</fullName>
    </alternativeName>
</protein>
<dbReference type="STRING" id="1548547.BA177_14170"/>
<dbReference type="Pfam" id="PF02875">
    <property type="entry name" value="Mur_ligase_C"/>
    <property type="match status" value="1"/>
</dbReference>
<evidence type="ECO:0000259" key="9">
    <source>
        <dbReference type="Pfam" id="PF02875"/>
    </source>
</evidence>
<accession>A0A193LL97</accession>
<dbReference type="NCBIfam" id="TIGR01087">
    <property type="entry name" value="murD"/>
    <property type="match status" value="1"/>
</dbReference>
<name>A0A193LL97_9GAMM</name>
<dbReference type="GO" id="GO:0009252">
    <property type="term" value="P:peptidoglycan biosynthetic process"/>
    <property type="evidence" value="ECO:0007669"/>
    <property type="project" value="UniProtKB-UniRule"/>
</dbReference>
<feature type="binding site" evidence="7">
    <location>
        <begin position="117"/>
        <end position="123"/>
    </location>
    <ligand>
        <name>ATP</name>
        <dbReference type="ChEBI" id="CHEBI:30616"/>
    </ligand>
</feature>
<comment type="subcellular location">
    <subcellularLocation>
        <location evidence="1 7 8">Cytoplasm</location>
    </subcellularLocation>
</comment>
<evidence type="ECO:0000256" key="2">
    <source>
        <dbReference type="ARBA" id="ARBA00004752"/>
    </source>
</evidence>
<dbReference type="Pfam" id="PF21799">
    <property type="entry name" value="MurD-like_N"/>
    <property type="match status" value="1"/>
</dbReference>
<keyword evidence="3 7" id="KW-0963">Cytoplasm</keyword>
<sequence>MQSHPAVGERDLVYGIGNTGLSIARFLKRQERQAVYVDSRPAPPGLTELSALQPDAEVIVGKRPLELLHAVRRVIVSPGISDQDTLLEAARAAGVDVVSDIELFVECARAPFVAITGSNGKSTVTTLIALMCEADGKRVLAGANLGEPALDLLSHETPDVYVLELSSFQLQRTRSLPAKVAVLLNISPDHLDWHRDENEYREAKYRIFREAAAVVINRVDDEARRRMVSGRTCRSFALNEPRRQNFGTRQVDGETWLARGDEVLLPAAKMKLVGRHNLENALAALAAGDLLGLHMPAMLEALKTFTGLPHRMQFVARFNNVTFINDSKATNVAAAIASVNSVEGKVVLIAGGQGKGGDFAALAGAVHDRLRALVLIGEDAAKIENAFAGRVPVTQAESLPAAVTYSAELATPGDTVLLAPACASFDQFPNYQERGVAFRVAVEALQS</sequence>
<feature type="domain" description="Mur ligase central" evidence="10">
    <location>
        <begin position="115"/>
        <end position="287"/>
    </location>
</feature>
<dbReference type="GO" id="GO:0005737">
    <property type="term" value="C:cytoplasm"/>
    <property type="evidence" value="ECO:0007669"/>
    <property type="project" value="UniProtKB-SubCell"/>
</dbReference>
<dbReference type="InterPro" id="IPR013221">
    <property type="entry name" value="Mur_ligase_cen"/>
</dbReference>
<keyword evidence="7 8" id="KW-0573">Peptidoglycan synthesis</keyword>
<dbReference type="GO" id="GO:0008360">
    <property type="term" value="P:regulation of cell shape"/>
    <property type="evidence" value="ECO:0007669"/>
    <property type="project" value="UniProtKB-KW"/>
</dbReference>
<evidence type="ECO:0000256" key="8">
    <source>
        <dbReference type="RuleBase" id="RU003664"/>
    </source>
</evidence>
<dbReference type="EC" id="6.3.2.9" evidence="7 8"/>
<comment type="similarity">
    <text evidence="7">Belongs to the MurCDEF family.</text>
</comment>
<dbReference type="UniPathway" id="UPA00219"/>
<dbReference type="InterPro" id="IPR005762">
    <property type="entry name" value="MurD"/>
</dbReference>
<feature type="domain" description="Mur ligase C-terminal" evidence="9">
    <location>
        <begin position="310"/>
        <end position="422"/>
    </location>
</feature>
<dbReference type="InterPro" id="IPR004101">
    <property type="entry name" value="Mur_ligase_C"/>
</dbReference>
<dbReference type="PANTHER" id="PTHR43692">
    <property type="entry name" value="UDP-N-ACETYLMURAMOYLALANINE--D-GLUTAMATE LIGASE"/>
    <property type="match status" value="1"/>
</dbReference>
<dbReference type="GO" id="GO:0071555">
    <property type="term" value="P:cell wall organization"/>
    <property type="evidence" value="ECO:0007669"/>
    <property type="project" value="UniProtKB-KW"/>
</dbReference>
<evidence type="ECO:0000259" key="10">
    <source>
        <dbReference type="Pfam" id="PF08245"/>
    </source>
</evidence>
<organism evidence="11 12">
    <name type="scientific">Woeseia oceani</name>
    <dbReference type="NCBI Taxonomy" id="1548547"/>
    <lineage>
        <taxon>Bacteria</taxon>
        <taxon>Pseudomonadati</taxon>
        <taxon>Pseudomonadota</taxon>
        <taxon>Gammaproteobacteria</taxon>
        <taxon>Woeseiales</taxon>
        <taxon>Woeseiaceae</taxon>
        <taxon>Woeseia</taxon>
    </lineage>
</organism>
<dbReference type="InterPro" id="IPR036615">
    <property type="entry name" value="Mur_ligase_C_dom_sf"/>
</dbReference>
<evidence type="ECO:0000256" key="6">
    <source>
        <dbReference type="ARBA" id="ARBA00022840"/>
    </source>
</evidence>
<dbReference type="InterPro" id="IPR036565">
    <property type="entry name" value="Mur-like_cat_sf"/>
</dbReference>
<evidence type="ECO:0000313" key="12">
    <source>
        <dbReference type="Proteomes" id="UP000092695"/>
    </source>
</evidence>
<evidence type="ECO:0000256" key="4">
    <source>
        <dbReference type="ARBA" id="ARBA00022598"/>
    </source>
</evidence>
<dbReference type="GO" id="GO:0008764">
    <property type="term" value="F:UDP-N-acetylmuramoylalanine-D-glutamate ligase activity"/>
    <property type="evidence" value="ECO:0007669"/>
    <property type="project" value="UniProtKB-UniRule"/>
</dbReference>
<keyword evidence="6 7" id="KW-0067">ATP-binding</keyword>
<comment type="catalytic activity">
    <reaction evidence="7 8">
        <text>UDP-N-acetyl-alpha-D-muramoyl-L-alanine + D-glutamate + ATP = UDP-N-acetyl-alpha-D-muramoyl-L-alanyl-D-glutamate + ADP + phosphate + H(+)</text>
        <dbReference type="Rhea" id="RHEA:16429"/>
        <dbReference type="ChEBI" id="CHEBI:15378"/>
        <dbReference type="ChEBI" id="CHEBI:29986"/>
        <dbReference type="ChEBI" id="CHEBI:30616"/>
        <dbReference type="ChEBI" id="CHEBI:43474"/>
        <dbReference type="ChEBI" id="CHEBI:83898"/>
        <dbReference type="ChEBI" id="CHEBI:83900"/>
        <dbReference type="ChEBI" id="CHEBI:456216"/>
        <dbReference type="EC" id="6.3.2.9"/>
    </reaction>
</comment>
<dbReference type="SUPFAM" id="SSF53623">
    <property type="entry name" value="MurD-like peptide ligases, catalytic domain"/>
    <property type="match status" value="1"/>
</dbReference>
<keyword evidence="4 7" id="KW-0436">Ligase</keyword>
<keyword evidence="7 8" id="KW-0961">Cell wall biogenesis/degradation</keyword>
<keyword evidence="7 8" id="KW-0131">Cell cycle</keyword>